<sequence length="294" mass="31984" precursor="true">MRTLLVAAIPLALCLTLVSAEASEPQLLWPDGAPGDQGELGPEHDKTSPDETSNRVIRLGNVSEPTITLYRAPAEKDNGSAVVVCPGGGYHILAMDLEGTEVCQWLNTLGVNAVLLKYRVPRREGRAPHEAPLQDVQRALGLVRWHADEWNLNPERIGVLGFSAGGHLSAAASTNYGERTYEAIDEADTVSCRPDFAVLIYPAYLTKKRGPELAPELTVTKDTPPTFLFQTQDDGVHVEGSLFYYLALTQSQVAAEMHLLAEGGHGYGLRGSERAPQSWPKYAEAWMRGLGVIE</sequence>
<dbReference type="EMBL" id="SJPK01000001">
    <property type="protein sequence ID" value="TWT75197.1"/>
    <property type="molecule type" value="Genomic_DNA"/>
</dbReference>
<evidence type="ECO:0000256" key="3">
    <source>
        <dbReference type="SAM" id="SignalP"/>
    </source>
</evidence>
<keyword evidence="3" id="KW-0732">Signal</keyword>
<comment type="caution">
    <text evidence="5">The sequence shown here is derived from an EMBL/GenBank/DDBJ whole genome shotgun (WGS) entry which is preliminary data.</text>
</comment>
<dbReference type="SUPFAM" id="SSF53474">
    <property type="entry name" value="alpha/beta-Hydrolases"/>
    <property type="match status" value="1"/>
</dbReference>
<protein>
    <submittedName>
        <fullName evidence="5">Acetylxylan esterase</fullName>
        <ecNumber evidence="5">3.1.1.72</ecNumber>
    </submittedName>
</protein>
<accession>A0A5C5YK36</accession>
<feature type="compositionally biased region" description="Basic and acidic residues" evidence="2">
    <location>
        <begin position="41"/>
        <end position="53"/>
    </location>
</feature>
<dbReference type="EC" id="3.1.1.72" evidence="5"/>
<reference evidence="5 6" key="1">
    <citation type="submission" date="2019-02" db="EMBL/GenBank/DDBJ databases">
        <title>Deep-cultivation of Planctomycetes and their phenomic and genomic characterization uncovers novel biology.</title>
        <authorList>
            <person name="Wiegand S."/>
            <person name="Jogler M."/>
            <person name="Boedeker C."/>
            <person name="Pinto D."/>
            <person name="Vollmers J."/>
            <person name="Rivas-Marin E."/>
            <person name="Kohn T."/>
            <person name="Peeters S.H."/>
            <person name="Heuer A."/>
            <person name="Rast P."/>
            <person name="Oberbeckmann S."/>
            <person name="Bunk B."/>
            <person name="Jeske O."/>
            <person name="Meyerdierks A."/>
            <person name="Storesund J.E."/>
            <person name="Kallscheuer N."/>
            <person name="Luecker S."/>
            <person name="Lage O.M."/>
            <person name="Pohl T."/>
            <person name="Merkel B.J."/>
            <person name="Hornburger P."/>
            <person name="Mueller R.-W."/>
            <person name="Bruemmer F."/>
            <person name="Labrenz M."/>
            <person name="Spormann A.M."/>
            <person name="Op Den Camp H."/>
            <person name="Overmann J."/>
            <person name="Amann R."/>
            <person name="Jetten M.S.M."/>
            <person name="Mascher T."/>
            <person name="Medema M.H."/>
            <person name="Devos D.P."/>
            <person name="Kaster A.-K."/>
            <person name="Ovreas L."/>
            <person name="Rohde M."/>
            <person name="Galperin M.Y."/>
            <person name="Jogler C."/>
        </authorList>
    </citation>
    <scope>NUCLEOTIDE SEQUENCE [LARGE SCALE GENOMIC DNA]</scope>
    <source>
        <strain evidence="5 6">CA85</strain>
    </source>
</reference>
<dbReference type="OrthoDB" id="9794725at2"/>
<dbReference type="InterPro" id="IPR049492">
    <property type="entry name" value="BD-FAE-like_dom"/>
</dbReference>
<name>A0A5C5YK36_9BACT</name>
<proteinExistence type="predicted"/>
<organism evidence="5 6">
    <name type="scientific">Allorhodopirellula solitaria</name>
    <dbReference type="NCBI Taxonomy" id="2527987"/>
    <lineage>
        <taxon>Bacteria</taxon>
        <taxon>Pseudomonadati</taxon>
        <taxon>Planctomycetota</taxon>
        <taxon>Planctomycetia</taxon>
        <taxon>Pirellulales</taxon>
        <taxon>Pirellulaceae</taxon>
        <taxon>Allorhodopirellula</taxon>
    </lineage>
</organism>
<dbReference type="Gene3D" id="3.40.50.1820">
    <property type="entry name" value="alpha/beta hydrolase"/>
    <property type="match status" value="1"/>
</dbReference>
<dbReference type="Pfam" id="PF20434">
    <property type="entry name" value="BD-FAE"/>
    <property type="match status" value="1"/>
</dbReference>
<keyword evidence="1 5" id="KW-0378">Hydrolase</keyword>
<feature type="region of interest" description="Disordered" evidence="2">
    <location>
        <begin position="28"/>
        <end position="53"/>
    </location>
</feature>
<dbReference type="PANTHER" id="PTHR48081">
    <property type="entry name" value="AB HYDROLASE SUPERFAMILY PROTEIN C4A8.06C"/>
    <property type="match status" value="1"/>
</dbReference>
<gene>
    <name evidence="5" type="primary">axeA1_1</name>
    <name evidence="5" type="ORF">CA85_04860</name>
</gene>
<evidence type="ECO:0000259" key="4">
    <source>
        <dbReference type="Pfam" id="PF20434"/>
    </source>
</evidence>
<dbReference type="InterPro" id="IPR029058">
    <property type="entry name" value="AB_hydrolase_fold"/>
</dbReference>
<keyword evidence="6" id="KW-1185">Reference proteome</keyword>
<feature type="chain" id="PRO_5023054523" evidence="3">
    <location>
        <begin position="23"/>
        <end position="294"/>
    </location>
</feature>
<dbReference type="PANTHER" id="PTHR48081:SF6">
    <property type="entry name" value="PEPTIDASE S9 PROLYL OLIGOPEPTIDASE CATALYTIC DOMAIN-CONTAINING PROTEIN"/>
    <property type="match status" value="1"/>
</dbReference>
<dbReference type="InterPro" id="IPR050300">
    <property type="entry name" value="GDXG_lipolytic_enzyme"/>
</dbReference>
<dbReference type="RefSeq" id="WP_146389662.1">
    <property type="nucleotide sequence ID" value="NZ_SJPK01000001.1"/>
</dbReference>
<dbReference type="AlphaFoldDB" id="A0A5C5YK36"/>
<evidence type="ECO:0000256" key="1">
    <source>
        <dbReference type="ARBA" id="ARBA00022801"/>
    </source>
</evidence>
<feature type="signal peptide" evidence="3">
    <location>
        <begin position="1"/>
        <end position="22"/>
    </location>
</feature>
<evidence type="ECO:0000256" key="2">
    <source>
        <dbReference type="SAM" id="MobiDB-lite"/>
    </source>
</evidence>
<evidence type="ECO:0000313" key="6">
    <source>
        <dbReference type="Proteomes" id="UP000318053"/>
    </source>
</evidence>
<feature type="domain" description="BD-FAE-like" evidence="4">
    <location>
        <begin position="69"/>
        <end position="182"/>
    </location>
</feature>
<dbReference type="GO" id="GO:0046555">
    <property type="term" value="F:acetylxylan esterase activity"/>
    <property type="evidence" value="ECO:0007669"/>
    <property type="project" value="UniProtKB-EC"/>
</dbReference>
<dbReference type="Proteomes" id="UP000318053">
    <property type="component" value="Unassembled WGS sequence"/>
</dbReference>
<evidence type="ECO:0000313" key="5">
    <source>
        <dbReference type="EMBL" id="TWT75197.1"/>
    </source>
</evidence>